<name>A0A5E4PKL1_9COXI</name>
<gene>
    <name evidence="2" type="ORF">AQUSIP_22780</name>
</gene>
<dbReference type="EMBL" id="LR699120">
    <property type="protein sequence ID" value="VVC76951.1"/>
    <property type="molecule type" value="Genomic_DNA"/>
</dbReference>
<organism evidence="2 3">
    <name type="scientific">Aquicella siphonis</name>
    <dbReference type="NCBI Taxonomy" id="254247"/>
    <lineage>
        <taxon>Bacteria</taxon>
        <taxon>Pseudomonadati</taxon>
        <taxon>Pseudomonadota</taxon>
        <taxon>Gammaproteobacteria</taxon>
        <taxon>Legionellales</taxon>
        <taxon>Coxiellaceae</taxon>
        <taxon>Aquicella</taxon>
    </lineage>
</organism>
<feature type="signal peptide" evidence="1">
    <location>
        <begin position="1"/>
        <end position="23"/>
    </location>
</feature>
<evidence type="ECO:0000256" key="1">
    <source>
        <dbReference type="SAM" id="SignalP"/>
    </source>
</evidence>
<evidence type="ECO:0000313" key="2">
    <source>
        <dbReference type="EMBL" id="VVC76951.1"/>
    </source>
</evidence>
<keyword evidence="1" id="KW-0732">Signal</keyword>
<evidence type="ECO:0000313" key="3">
    <source>
        <dbReference type="Proteomes" id="UP000324194"/>
    </source>
</evidence>
<dbReference type="OrthoDB" id="904719at2"/>
<protein>
    <recommendedName>
        <fullName evidence="4">Inverse autotransporter beta-domain domain-containing protein</fullName>
    </recommendedName>
</protein>
<feature type="chain" id="PRO_5022726471" description="Inverse autotransporter beta-domain domain-containing protein" evidence="1">
    <location>
        <begin position="24"/>
        <end position="448"/>
    </location>
</feature>
<dbReference type="AlphaFoldDB" id="A0A5E4PKL1"/>
<evidence type="ECO:0008006" key="4">
    <source>
        <dbReference type="Google" id="ProtNLM"/>
    </source>
</evidence>
<proteinExistence type="predicted"/>
<reference evidence="2 3" key="1">
    <citation type="submission" date="2019-08" db="EMBL/GenBank/DDBJ databases">
        <authorList>
            <person name="Guy L."/>
        </authorList>
    </citation>
    <scope>NUCLEOTIDE SEQUENCE [LARGE SCALE GENOMIC DNA]</scope>
    <source>
        <strain evidence="2 3">SGT-108</strain>
    </source>
</reference>
<dbReference type="Proteomes" id="UP000324194">
    <property type="component" value="Chromosome 2"/>
</dbReference>
<sequence length="448" mass="49093">MKKTKVMAFACLSLLAYLNQAGATIPNTDHPTTFLGPALRLGFSNYMNDTTAYALAAELGIRNYRLDGTFGWQITYNQRVKLTAEYLRQDITYAFFDGNSDQWVHQGAIGAEYEHDFNDYLLNPQFTLGAYLSHAPSKTLRTDLGTYTNADGIMQPFRELKRIAGSNAGGLSPGVSFSAWPGAKINAELNYDKVHYDTEYVDSENPTGFGGTVSVHQAITDDFGVRLLAAIRQPFNNYQANFTLGNVPFYGKWAFGFNTAYTVGKNALPSTYIVGISADYFMEQISESPYTHTDGIDRYISARDNVDFKGVSSLSQQAERQDFLSWVSRPAVYMPQVLAIADSRVSCQDGEAPTALNSTLPPDFNTTELSGINLANNFTGSNLTFAVVSVTPDPQFFPSDFVNMTANGTLTYDASTAVNDDRQYFATISAANTCGVAYSSITLGPIPE</sequence>
<dbReference type="RefSeq" id="WP_148340360.1">
    <property type="nucleotide sequence ID" value="NZ_LR699120.1"/>
</dbReference>
<dbReference type="KEGG" id="asip:AQUSIP_22780"/>
<accession>A0A5E4PKL1</accession>
<keyword evidence="3" id="KW-1185">Reference proteome</keyword>